<organism evidence="5 6">
    <name type="scientific">Anaerovibrio slackiae</name>
    <dbReference type="NCBI Taxonomy" id="2652309"/>
    <lineage>
        <taxon>Bacteria</taxon>
        <taxon>Bacillati</taxon>
        <taxon>Bacillota</taxon>
        <taxon>Negativicutes</taxon>
        <taxon>Selenomonadales</taxon>
        <taxon>Selenomonadaceae</taxon>
        <taxon>Anaerovibrio</taxon>
    </lineage>
</organism>
<name>A0A6I2UGY1_9FIRM</name>
<reference evidence="5 6" key="1">
    <citation type="submission" date="2019-08" db="EMBL/GenBank/DDBJ databases">
        <title>In-depth cultivation of the pig gut microbiome towards novel bacterial diversity and tailored functional studies.</title>
        <authorList>
            <person name="Wylensek D."/>
            <person name="Hitch T.C.A."/>
            <person name="Clavel T."/>
        </authorList>
    </citation>
    <scope>NUCLEOTIDE SEQUENCE [LARGE SCALE GENOMIC DNA]</scope>
    <source>
        <strain evidence="5 6">WCA-693-APC-5D-A</strain>
    </source>
</reference>
<dbReference type="PANTHER" id="PTHR30258:SF3">
    <property type="entry name" value="SLL1921 PROTEIN"/>
    <property type="match status" value="1"/>
</dbReference>
<dbReference type="Pfam" id="PF05157">
    <property type="entry name" value="MshEN"/>
    <property type="match status" value="1"/>
</dbReference>
<evidence type="ECO:0000256" key="3">
    <source>
        <dbReference type="ARBA" id="ARBA00022840"/>
    </source>
</evidence>
<dbReference type="Gene3D" id="3.40.50.300">
    <property type="entry name" value="P-loop containing nucleotide triphosphate hydrolases"/>
    <property type="match status" value="1"/>
</dbReference>
<dbReference type="SMART" id="SM00382">
    <property type="entry name" value="AAA"/>
    <property type="match status" value="1"/>
</dbReference>
<feature type="domain" description="AAA+ ATPase" evidence="4">
    <location>
        <begin position="274"/>
        <end position="417"/>
    </location>
</feature>
<protein>
    <recommendedName>
        <fullName evidence="4">AAA+ ATPase domain-containing protein</fullName>
    </recommendedName>
</protein>
<sequence length="541" mass="60863">MADYSELYRNHFTEQMKQSGQYAVDDLSRLEIPADVVNLLSQDMVLQYHIIPVGLEGNRLVLATDTEQTFKMKNKLEGLLGRKVKLLYTSEESLKLGALKYYNIASFKRSGSQHLQNIETDMTPLKGAINTMLQDAARRRASDIHLLPQFRGYRVVFRINGHAYDMTTNHEFTESQMTNVASLIKQMDTSQSADMTRTNMPNEGSFYMTHGGQDIFIRLETLPEGNGVDRLETIVLRLQPQAGRSGNISKRTLDDIGYTEADLNDIKQVLYRNPTGLCIISGPTGSGKTTSLHAAIHYVLDTRQEPLNVIEIAEPIEIYEDEFTQIQIHKADNEGNNLSGEKILEAVLRSDPDIILFNEIRNATDATVATQASNTGHLVFSTVHAGDCIGTILRLLDLDISRTTLLLETKIIMAQRLVATLCPHCRQKHILTKEERKLLTPDEIARCEDKLFEKADSLTAANCQYCNNGLSGRTAVVEYVILNTEIRDILLRNNNFKTIKEVLLHNGFRSMWEKGLDMAMDGRIALSDLIQAVGREEVSKK</sequence>
<gene>
    <name evidence="5" type="ORF">FYJ84_13765</name>
</gene>
<evidence type="ECO:0000259" key="4">
    <source>
        <dbReference type="SMART" id="SM00382"/>
    </source>
</evidence>
<dbReference type="Proteomes" id="UP000433181">
    <property type="component" value="Unassembled WGS sequence"/>
</dbReference>
<dbReference type="InterPro" id="IPR001482">
    <property type="entry name" value="T2SS/T4SS_dom"/>
</dbReference>
<dbReference type="Gene3D" id="3.30.450.90">
    <property type="match status" value="1"/>
</dbReference>
<evidence type="ECO:0000256" key="1">
    <source>
        <dbReference type="ARBA" id="ARBA00006611"/>
    </source>
</evidence>
<dbReference type="InterPro" id="IPR037257">
    <property type="entry name" value="T2SS_E_N_sf"/>
</dbReference>
<dbReference type="Pfam" id="PF00437">
    <property type="entry name" value="T2SSE"/>
    <property type="match status" value="1"/>
</dbReference>
<dbReference type="SUPFAM" id="SSF160246">
    <property type="entry name" value="EspE N-terminal domain-like"/>
    <property type="match status" value="1"/>
</dbReference>
<dbReference type="PANTHER" id="PTHR30258">
    <property type="entry name" value="TYPE II SECRETION SYSTEM PROTEIN GSPE-RELATED"/>
    <property type="match status" value="1"/>
</dbReference>
<comment type="caution">
    <text evidence="5">The sequence shown here is derived from an EMBL/GenBank/DDBJ whole genome shotgun (WGS) entry which is preliminary data.</text>
</comment>
<dbReference type="GO" id="GO:0005524">
    <property type="term" value="F:ATP binding"/>
    <property type="evidence" value="ECO:0007669"/>
    <property type="project" value="UniProtKB-KW"/>
</dbReference>
<dbReference type="InterPro" id="IPR003593">
    <property type="entry name" value="AAA+_ATPase"/>
</dbReference>
<keyword evidence="6" id="KW-1185">Reference proteome</keyword>
<dbReference type="Gene3D" id="3.30.300.160">
    <property type="entry name" value="Type II secretion system, protein E, N-terminal domain"/>
    <property type="match status" value="1"/>
</dbReference>
<keyword evidence="2" id="KW-0547">Nucleotide-binding</keyword>
<dbReference type="GO" id="GO:0016887">
    <property type="term" value="F:ATP hydrolysis activity"/>
    <property type="evidence" value="ECO:0007669"/>
    <property type="project" value="TreeGrafter"/>
</dbReference>
<keyword evidence="3" id="KW-0067">ATP-binding</keyword>
<dbReference type="AlphaFoldDB" id="A0A6I2UGY1"/>
<dbReference type="SUPFAM" id="SSF52540">
    <property type="entry name" value="P-loop containing nucleoside triphosphate hydrolases"/>
    <property type="match status" value="1"/>
</dbReference>
<dbReference type="InterPro" id="IPR027417">
    <property type="entry name" value="P-loop_NTPase"/>
</dbReference>
<proteinExistence type="inferred from homology"/>
<evidence type="ECO:0000313" key="6">
    <source>
        <dbReference type="Proteomes" id="UP000433181"/>
    </source>
</evidence>
<dbReference type="GO" id="GO:0005886">
    <property type="term" value="C:plasma membrane"/>
    <property type="evidence" value="ECO:0007669"/>
    <property type="project" value="TreeGrafter"/>
</dbReference>
<evidence type="ECO:0000313" key="5">
    <source>
        <dbReference type="EMBL" id="MSU10027.1"/>
    </source>
</evidence>
<dbReference type="InterPro" id="IPR007831">
    <property type="entry name" value="T2SS_GspE_N"/>
</dbReference>
<dbReference type="EMBL" id="VUNR01000047">
    <property type="protein sequence ID" value="MSU10027.1"/>
    <property type="molecule type" value="Genomic_DNA"/>
</dbReference>
<dbReference type="GeneID" id="96779996"/>
<evidence type="ECO:0000256" key="2">
    <source>
        <dbReference type="ARBA" id="ARBA00022741"/>
    </source>
</evidence>
<dbReference type="RefSeq" id="WP_154408192.1">
    <property type="nucleotide sequence ID" value="NZ_VUNR01000047.1"/>
</dbReference>
<comment type="similarity">
    <text evidence="1">Belongs to the GSP E family.</text>
</comment>
<accession>A0A6I2UGY1</accession>